<reference evidence="1 2" key="1">
    <citation type="journal article" date="2022" name="Plant J.">
        <title>Chromosome-level genome of Camellia lanceoleosa provides a valuable resource for understanding genome evolution and self-incompatibility.</title>
        <authorList>
            <person name="Gong W."/>
            <person name="Xiao S."/>
            <person name="Wang L."/>
            <person name="Liao Z."/>
            <person name="Chang Y."/>
            <person name="Mo W."/>
            <person name="Hu G."/>
            <person name="Li W."/>
            <person name="Zhao G."/>
            <person name="Zhu H."/>
            <person name="Hu X."/>
            <person name="Ji K."/>
            <person name="Xiang X."/>
            <person name="Song Q."/>
            <person name="Yuan D."/>
            <person name="Jin S."/>
            <person name="Zhang L."/>
        </authorList>
    </citation>
    <scope>NUCLEOTIDE SEQUENCE [LARGE SCALE GENOMIC DNA]</scope>
    <source>
        <strain evidence="1">SQ_2022a</strain>
    </source>
</reference>
<dbReference type="Proteomes" id="UP001060215">
    <property type="component" value="Chromosome 14"/>
</dbReference>
<proteinExistence type="predicted"/>
<protein>
    <submittedName>
        <fullName evidence="1">Uncharacterized protein</fullName>
    </submittedName>
</protein>
<sequence length="265" mass="28841">MRRLLMPTGAEEQESPMPSPKETTEAPPHITATEQNVATPNQSIPPIHSEPPAPMKLGEVTLGALPVKVSCPGETEPIRIPAVFPLYPSISDSSSSRPCKKRELTLNHAKMVNHLPPSPHTSPKDQTNFANHNAFELLEKYGSTHILFSDDIQGTASVVLAGLIAVLKLLGGTLAEHTFLFFALEMSKQTKAPLEEMHKKIWLVDSKGLIVSSCKNSLQHFKKPWAPEHEPVKDLLDAVKGSSRRLESSAGVAMSVVGKLVMSLQ</sequence>
<dbReference type="EMBL" id="CM045771">
    <property type="protein sequence ID" value="KAI7988275.1"/>
    <property type="molecule type" value="Genomic_DNA"/>
</dbReference>
<comment type="caution">
    <text evidence="1">The sequence shown here is derived from an EMBL/GenBank/DDBJ whole genome shotgun (WGS) entry which is preliminary data.</text>
</comment>
<gene>
    <name evidence="1" type="ORF">LOK49_LG13G00650</name>
</gene>
<name>A0ACC0FHV8_9ERIC</name>
<evidence type="ECO:0000313" key="2">
    <source>
        <dbReference type="Proteomes" id="UP001060215"/>
    </source>
</evidence>
<organism evidence="1 2">
    <name type="scientific">Camellia lanceoleosa</name>
    <dbReference type="NCBI Taxonomy" id="1840588"/>
    <lineage>
        <taxon>Eukaryota</taxon>
        <taxon>Viridiplantae</taxon>
        <taxon>Streptophyta</taxon>
        <taxon>Embryophyta</taxon>
        <taxon>Tracheophyta</taxon>
        <taxon>Spermatophyta</taxon>
        <taxon>Magnoliopsida</taxon>
        <taxon>eudicotyledons</taxon>
        <taxon>Gunneridae</taxon>
        <taxon>Pentapetalae</taxon>
        <taxon>asterids</taxon>
        <taxon>Ericales</taxon>
        <taxon>Theaceae</taxon>
        <taxon>Camellia</taxon>
    </lineage>
</organism>
<accession>A0ACC0FHV8</accession>
<keyword evidence="2" id="KW-1185">Reference proteome</keyword>
<evidence type="ECO:0000313" key="1">
    <source>
        <dbReference type="EMBL" id="KAI7988275.1"/>
    </source>
</evidence>